<reference evidence="2 3" key="1">
    <citation type="submission" date="2019-12" db="EMBL/GenBank/DDBJ databases">
        <authorList>
            <person name="Alioto T."/>
            <person name="Alioto T."/>
            <person name="Gomez Garrido J."/>
        </authorList>
    </citation>
    <scope>NUCLEOTIDE SEQUENCE [LARGE SCALE GENOMIC DNA]</scope>
</reference>
<evidence type="ECO:0000256" key="1">
    <source>
        <dbReference type="SAM" id="SignalP"/>
    </source>
</evidence>
<gene>
    <name evidence="2" type="ORF">OLEA9_A083652</name>
</gene>
<dbReference type="PROSITE" id="PS51257">
    <property type="entry name" value="PROKAR_LIPOPROTEIN"/>
    <property type="match status" value="1"/>
</dbReference>
<feature type="chain" id="PRO_5035922838" evidence="1">
    <location>
        <begin position="31"/>
        <end position="149"/>
    </location>
</feature>
<proteinExistence type="predicted"/>
<sequence>MAPMIPRHALCSQLLVTGVTICVTVACVRADQMSLIRREELSNLLRTHEFYLKRSLCNTFGGCSPAYSRSLPADRTDFKFAQGQQTRERASQSYVKEAPHELVDGRPISNLRLPPARVVEFIREEPHLEYHYIDRHQRVDARLAATMGK</sequence>
<evidence type="ECO:0000313" key="2">
    <source>
        <dbReference type="EMBL" id="CAA2977058.1"/>
    </source>
</evidence>
<keyword evidence="3" id="KW-1185">Reference proteome</keyword>
<protein>
    <submittedName>
        <fullName evidence="2">Uncharacterized protein</fullName>
    </submittedName>
</protein>
<dbReference type="Gramene" id="OE9A083652T1">
    <property type="protein sequence ID" value="OE9A083652C1"/>
    <property type="gene ID" value="OE9A083652"/>
</dbReference>
<name>A0A8S0RDM1_OLEEU</name>
<dbReference type="AlphaFoldDB" id="A0A8S0RDM1"/>
<feature type="signal peptide" evidence="1">
    <location>
        <begin position="1"/>
        <end position="30"/>
    </location>
</feature>
<comment type="caution">
    <text evidence="2">The sequence shown here is derived from an EMBL/GenBank/DDBJ whole genome shotgun (WGS) entry which is preliminary data.</text>
</comment>
<dbReference type="Proteomes" id="UP000594638">
    <property type="component" value="Unassembled WGS sequence"/>
</dbReference>
<keyword evidence="1" id="KW-0732">Signal</keyword>
<evidence type="ECO:0000313" key="3">
    <source>
        <dbReference type="Proteomes" id="UP000594638"/>
    </source>
</evidence>
<organism evidence="2 3">
    <name type="scientific">Olea europaea subsp. europaea</name>
    <dbReference type="NCBI Taxonomy" id="158383"/>
    <lineage>
        <taxon>Eukaryota</taxon>
        <taxon>Viridiplantae</taxon>
        <taxon>Streptophyta</taxon>
        <taxon>Embryophyta</taxon>
        <taxon>Tracheophyta</taxon>
        <taxon>Spermatophyta</taxon>
        <taxon>Magnoliopsida</taxon>
        <taxon>eudicotyledons</taxon>
        <taxon>Gunneridae</taxon>
        <taxon>Pentapetalae</taxon>
        <taxon>asterids</taxon>
        <taxon>lamiids</taxon>
        <taxon>Lamiales</taxon>
        <taxon>Oleaceae</taxon>
        <taxon>Oleeae</taxon>
        <taxon>Olea</taxon>
    </lineage>
</organism>
<dbReference type="EMBL" id="CACTIH010002751">
    <property type="protein sequence ID" value="CAA2977058.1"/>
    <property type="molecule type" value="Genomic_DNA"/>
</dbReference>
<accession>A0A8S0RDM1</accession>